<evidence type="ECO:0000313" key="2">
    <source>
        <dbReference type="Proteomes" id="UP001142393"/>
    </source>
</evidence>
<dbReference type="EMBL" id="JANVFU010000010">
    <property type="protein sequence ID" value="KAJ3742732.1"/>
    <property type="molecule type" value="Genomic_DNA"/>
</dbReference>
<reference evidence="1 2" key="1">
    <citation type="journal article" date="2023" name="Proc. Natl. Acad. Sci. U.S.A.">
        <title>A global phylogenomic analysis of the shiitake genus Lentinula.</title>
        <authorList>
            <person name="Sierra-Patev S."/>
            <person name="Min B."/>
            <person name="Naranjo-Ortiz M."/>
            <person name="Looney B."/>
            <person name="Konkel Z."/>
            <person name="Slot J.C."/>
            <person name="Sakamoto Y."/>
            <person name="Steenwyk J.L."/>
            <person name="Rokas A."/>
            <person name="Carro J."/>
            <person name="Camarero S."/>
            <person name="Ferreira P."/>
            <person name="Molpeceres G."/>
            <person name="Ruiz-Duenas F.J."/>
            <person name="Serrano A."/>
            <person name="Henrissat B."/>
            <person name="Drula E."/>
            <person name="Hughes K.W."/>
            <person name="Mata J.L."/>
            <person name="Ishikawa N.K."/>
            <person name="Vargas-Isla R."/>
            <person name="Ushijima S."/>
            <person name="Smith C.A."/>
            <person name="Donoghue J."/>
            <person name="Ahrendt S."/>
            <person name="Andreopoulos W."/>
            <person name="He G."/>
            <person name="LaButti K."/>
            <person name="Lipzen A."/>
            <person name="Ng V."/>
            <person name="Riley R."/>
            <person name="Sandor L."/>
            <person name="Barry K."/>
            <person name="Martinez A.T."/>
            <person name="Xiao Y."/>
            <person name="Gibbons J.G."/>
            <person name="Terashima K."/>
            <person name="Grigoriev I.V."/>
            <person name="Hibbett D."/>
        </authorList>
    </citation>
    <scope>NUCLEOTIDE SEQUENCE [LARGE SCALE GENOMIC DNA]</scope>
    <source>
        <strain evidence="1 2">TFB7810</strain>
    </source>
</reference>
<keyword evidence="2" id="KW-1185">Reference proteome</keyword>
<evidence type="ECO:0000313" key="1">
    <source>
        <dbReference type="EMBL" id="KAJ3742732.1"/>
    </source>
</evidence>
<dbReference type="Proteomes" id="UP001142393">
    <property type="component" value="Unassembled WGS sequence"/>
</dbReference>
<protein>
    <submittedName>
        <fullName evidence="1">Uncharacterized protein</fullName>
    </submittedName>
</protein>
<sequence length="137" mass="15075">MTRSARHLIGFNTSVWNCGCMKACLIRFNSNIRTVPGNLGDIVWGLRDTDSVCLSVSISGVSPASRRTNVVFPVPFSPSMTIISESVKEPASIDNDSSRKRRFSVGMKPSKKILIPMLTVRIRNDGIVTTPYIEGFP</sequence>
<accession>A0A9W8NXT3</accession>
<dbReference type="AlphaFoldDB" id="A0A9W8NXT3"/>
<name>A0A9W8NXT3_9AGAR</name>
<comment type="caution">
    <text evidence="1">The sequence shown here is derived from an EMBL/GenBank/DDBJ whole genome shotgun (WGS) entry which is preliminary data.</text>
</comment>
<organism evidence="1 2">
    <name type="scientific">Lentinula detonsa</name>
    <dbReference type="NCBI Taxonomy" id="2804962"/>
    <lineage>
        <taxon>Eukaryota</taxon>
        <taxon>Fungi</taxon>
        <taxon>Dikarya</taxon>
        <taxon>Basidiomycota</taxon>
        <taxon>Agaricomycotina</taxon>
        <taxon>Agaricomycetes</taxon>
        <taxon>Agaricomycetidae</taxon>
        <taxon>Agaricales</taxon>
        <taxon>Marasmiineae</taxon>
        <taxon>Omphalotaceae</taxon>
        <taxon>Lentinula</taxon>
    </lineage>
</organism>
<proteinExistence type="predicted"/>
<gene>
    <name evidence="1" type="ORF">DFH05DRAFT_1536478</name>
</gene>